<dbReference type="Proteomes" id="UP000050424">
    <property type="component" value="Unassembled WGS sequence"/>
</dbReference>
<feature type="domain" description="CHAT" evidence="2">
    <location>
        <begin position="1576"/>
        <end position="1910"/>
    </location>
</feature>
<dbReference type="EMBL" id="LKCW01000006">
    <property type="protein sequence ID" value="KPM45606.1"/>
    <property type="molecule type" value="Genomic_DNA"/>
</dbReference>
<comment type="caution">
    <text evidence="3">The sequence shown here is derived from an EMBL/GenBank/DDBJ whole genome shotgun (WGS) entry which is preliminary data.</text>
</comment>
<keyword evidence="4" id="KW-1185">Reference proteome</keyword>
<evidence type="ECO:0000256" key="1">
    <source>
        <dbReference type="SAM" id="MobiDB-lite"/>
    </source>
</evidence>
<dbReference type="OrthoDB" id="9991317at2759"/>
<sequence length="1914" mass="215178">MAYNSDAEDELHHAIITYKPVSLLTPDDTHDQLMNFPESNERLDETIEMRNEALSTIPLHLRERRLFCELTELTFERYRRTGAADFLDDSIGLEREALEYISSGFQKAKCLLLLSDLLHYRFCLKKVVQQIAQSVRAGQQNSYQLPFEVYHASEQPIFSPSHESFSQTDTESALVDVDEAIATGWQGIELLPKGHPPVVVCLGYLASMYSARYPMSGAIEDLDKAIQISQDALEAGFEEGNWAHFETLIEALLTRCSVNGEKSDILEVIRRSKNALDTPLKDRQRKLQCFQYLAEALLHLHHSTGVAEELDESIRVSKKATDSSAAFEPLDVRARRFRGRALYERYQKTGDLANLDESIVMAGNVSRILFTPTPKSKFSFSSNLLSDWVAKTGAHADPSQLSESLDWPACVPVYGTTRIDSLHELCERHYERYERSILPGDLNDVVRILKQMVEMMPSPKLRSCLSRRLLSLYLEYGFFHDLLKATKLCRQLVEESVGTPQQREYSLSLAFSLCFHHEKTGDFVSLDEAIQTGTEILETAKEGDWPYQLSYDLAEIFYQRCRVDKTLPNIEQTIHILQKALEPNSGLSSIQAFSKMTQCLLWKYHITGDAGCLDTAVRLAKQAAGSLPNKYPNYHSIILHRLALSLHERYLCQHTISDLEEAIELERGNLSQFSKTCNLSHANLASLLSELYLATGSLAYLDESMKVAATSGINDRYAPCVRGGQGQVPSLLDITQTKKVVNGLRAALETMGDSDPRKARCLSSLALMLTGRVDKTAAIETAREGLNLVSNDHPDFPWHLCCLVLCLDACFEVAASALDEMTTLAEQARSTTRDHTGSPFYSTVLSIALYRRFAVTGRSADLNRAIELGLEAFNLTHGNTLQDHHNRYLSSYHLSLCLQDKYLREGSLSDLEQSKQLHQESRACKQVLDQDDVYFNWLRDSQNGVYSIHLGTSTTALFELQNKGRVHAVLPDTLDCHARLFNVANVHFHYCEESDREPYLSAALWLCEISLAWICNDHVARPVRLHLKGRCHEVYYNRSLSHDSAGDDRRNQRDHLSVAISTFRELLDGFPLDDPLRSDVLYRLGRLYSDKLYFSRDIEDLKVALEVHQECLDLNSRGSSDRAVWLRHLGCTKIGAYRLFSNEADLDEGLSLLKEAEELNPGGTPLSQDLVPSLAATYCLKFEVTGDLSDIDAAIKIYHDGKGLFSSVVRPSFVFRWLGHAYLLRYSLTKASEDFNQAVVHLEEALKIDCTLPESSERLTTLIVLAKCFQLKHCNTGIMADLEPAIDYAQDAAEMASPDDPQYLNALKLLGDCYHRRFEITKRADDLHLAIQTYEDAFWQSLPIADRSDVLDVAQRLLTAFVLVKDWRKGFKVAECALELIPSYTPRYLQIWEAQALLSKVSGLASLAAAFSLELGRNNQEILAMLERGRGVVADFLYDLRIDVDRRSFSDLSPEVKKNLLGTFGLLDTARDLGKTPLPPAANTKSSLGRLTSRITAGKSLDAFLESIRSPRVYRFNPVTTNFSVVTQKGPIVVINVSYRCDAFLVKNMVEVFPLPRLSREEIERRLQEGNMGSTKVLEWLWDTITGPILDKLGYTKASVDGQEPQVCWIATGALSRFPLHAAGHHTDGSGRSVLDRVMSTYSSSFKAIMEGSNENQGPASTKALLVAMQNTPGSKSLPSAPSEVSIVRELCKSMSLEPIEPAARHTQNVLSELKDCRIFHFAGHGETDEVNPLKSHLRLKDWETRPLTVEDLLGINLRNNPPFLAYLSACGTSRIKDERLLDESLHLISACQLAGFRHVIGTLWEVDDMACVDVAEITYRELKDAGLEDDSVCRGLHKAVRSMRERWRAELSKSTTQTQGGLEKLSLEEKGQKERDEGFSSGELRSIRDVFDEEDEELGPALWVAYVHYRAGW</sequence>
<evidence type="ECO:0000259" key="2">
    <source>
        <dbReference type="Pfam" id="PF12770"/>
    </source>
</evidence>
<reference evidence="3 4" key="1">
    <citation type="submission" date="2015-09" db="EMBL/GenBank/DDBJ databases">
        <title>Draft genome of a European isolate of the apple canker pathogen Neonectria ditissima.</title>
        <authorList>
            <person name="Gomez-Cortecero A."/>
            <person name="Harrison R.J."/>
            <person name="Armitage A.D."/>
        </authorList>
    </citation>
    <scope>NUCLEOTIDE SEQUENCE [LARGE SCALE GENOMIC DNA]</scope>
    <source>
        <strain evidence="3 4">R09/05</strain>
    </source>
</reference>
<dbReference type="Pfam" id="PF12770">
    <property type="entry name" value="CHAT"/>
    <property type="match status" value="1"/>
</dbReference>
<dbReference type="STRING" id="78410.A0A0P7C0Z7"/>
<name>A0A0P7C0Z7_9HYPO</name>
<evidence type="ECO:0000313" key="3">
    <source>
        <dbReference type="EMBL" id="KPM45606.1"/>
    </source>
</evidence>
<organism evidence="3 4">
    <name type="scientific">Neonectria ditissima</name>
    <dbReference type="NCBI Taxonomy" id="78410"/>
    <lineage>
        <taxon>Eukaryota</taxon>
        <taxon>Fungi</taxon>
        <taxon>Dikarya</taxon>
        <taxon>Ascomycota</taxon>
        <taxon>Pezizomycotina</taxon>
        <taxon>Sordariomycetes</taxon>
        <taxon>Hypocreomycetidae</taxon>
        <taxon>Hypocreales</taxon>
        <taxon>Nectriaceae</taxon>
        <taxon>Neonectria</taxon>
    </lineage>
</organism>
<gene>
    <name evidence="3" type="ORF">AK830_g989</name>
</gene>
<dbReference type="Gene3D" id="1.25.40.10">
    <property type="entry name" value="Tetratricopeptide repeat domain"/>
    <property type="match status" value="2"/>
</dbReference>
<dbReference type="InterPro" id="IPR024983">
    <property type="entry name" value="CHAT_dom"/>
</dbReference>
<feature type="compositionally biased region" description="Basic and acidic residues" evidence="1">
    <location>
        <begin position="1866"/>
        <end position="1879"/>
    </location>
</feature>
<protein>
    <recommendedName>
        <fullName evidence="2">CHAT domain-containing protein</fullName>
    </recommendedName>
</protein>
<feature type="region of interest" description="Disordered" evidence="1">
    <location>
        <begin position="1850"/>
        <end position="1881"/>
    </location>
</feature>
<dbReference type="SUPFAM" id="SSF48452">
    <property type="entry name" value="TPR-like"/>
    <property type="match status" value="1"/>
</dbReference>
<evidence type="ECO:0000313" key="4">
    <source>
        <dbReference type="Proteomes" id="UP000050424"/>
    </source>
</evidence>
<accession>A0A0P7C0Z7</accession>
<proteinExistence type="predicted"/>
<dbReference type="InterPro" id="IPR011990">
    <property type="entry name" value="TPR-like_helical_dom_sf"/>
</dbReference>